<accession>A0ABP6XGF1</accession>
<dbReference type="InterPro" id="IPR010697">
    <property type="entry name" value="YspA"/>
</dbReference>
<keyword evidence="2" id="KW-1185">Reference proteome</keyword>
<name>A0ABP6XGF1_9PSEU</name>
<evidence type="ECO:0000313" key="1">
    <source>
        <dbReference type="EMBL" id="GAA3565791.1"/>
    </source>
</evidence>
<comment type="caution">
    <text evidence="1">The sequence shown here is derived from an EMBL/GenBank/DDBJ whole genome shotgun (WGS) entry which is preliminary data.</text>
</comment>
<dbReference type="Gene3D" id="3.40.50.450">
    <property type="match status" value="1"/>
</dbReference>
<evidence type="ECO:0008006" key="3">
    <source>
        <dbReference type="Google" id="ProtNLM"/>
    </source>
</evidence>
<dbReference type="EMBL" id="BAAAZN010000013">
    <property type="protein sequence ID" value="GAA3565791.1"/>
    <property type="molecule type" value="Genomic_DNA"/>
</dbReference>
<gene>
    <name evidence="1" type="ORF">GCM10022222_57000</name>
</gene>
<organism evidence="1 2">
    <name type="scientific">Amycolatopsis ultiminotia</name>
    <dbReference type="NCBI Taxonomy" id="543629"/>
    <lineage>
        <taxon>Bacteria</taxon>
        <taxon>Bacillati</taxon>
        <taxon>Actinomycetota</taxon>
        <taxon>Actinomycetes</taxon>
        <taxon>Pseudonocardiales</taxon>
        <taxon>Pseudonocardiaceae</taxon>
        <taxon>Amycolatopsis</taxon>
    </lineage>
</organism>
<proteinExistence type="predicted"/>
<dbReference type="Proteomes" id="UP001500689">
    <property type="component" value="Unassembled WGS sequence"/>
</dbReference>
<dbReference type="PANTHER" id="PTHR38440:SF1">
    <property type="entry name" value="UPF0398 PROTEIN SPR0331"/>
    <property type="match status" value="1"/>
</dbReference>
<reference evidence="2" key="1">
    <citation type="journal article" date="2019" name="Int. J. Syst. Evol. Microbiol.">
        <title>The Global Catalogue of Microorganisms (GCM) 10K type strain sequencing project: providing services to taxonomists for standard genome sequencing and annotation.</title>
        <authorList>
            <consortium name="The Broad Institute Genomics Platform"/>
            <consortium name="The Broad Institute Genome Sequencing Center for Infectious Disease"/>
            <person name="Wu L."/>
            <person name="Ma J."/>
        </authorList>
    </citation>
    <scope>NUCLEOTIDE SEQUENCE [LARGE SCALE GENOMIC DNA]</scope>
    <source>
        <strain evidence="2">JCM 16898</strain>
    </source>
</reference>
<protein>
    <recommendedName>
        <fullName evidence="3">DNA recombination-mediator protein A</fullName>
    </recommendedName>
</protein>
<sequence length="159" mass="16758">MTRIAITGHRGLPDASTRLVDAALRAALAENADGQLVGVSCIADGADTLFARAVLDAGGRLVVVVPARQYRDGLPADHHPVYDALIAHASDVIRLDHEESTSTAHMDASIRMLDGADRLMAVWDGQPARGYGGTADVVDAARQRGLPVTVVWPDGATRD</sequence>
<dbReference type="RefSeq" id="WP_344865236.1">
    <property type="nucleotide sequence ID" value="NZ_BAAAZN010000013.1"/>
</dbReference>
<dbReference type="PANTHER" id="PTHR38440">
    <property type="entry name" value="UPF0398 PROTEIN YPSA"/>
    <property type="match status" value="1"/>
</dbReference>
<evidence type="ECO:0000313" key="2">
    <source>
        <dbReference type="Proteomes" id="UP001500689"/>
    </source>
</evidence>
<dbReference type="SUPFAM" id="SSF102405">
    <property type="entry name" value="MCP/YpsA-like"/>
    <property type="match status" value="1"/>
</dbReference>